<protein>
    <submittedName>
        <fullName evidence="1">Pyoverdine biosynthesis protein</fullName>
    </submittedName>
</protein>
<proteinExistence type="predicted"/>
<sequence length="119" mass="12960">MALVNPLSVESPGTGAMLGIDEIAARRMLFQALHVEGQESGAVDAQAMEAARQDRLAFWLSAQVHALYLDPPGCERPPVPNHEPACAGHDRCRYCQQEFDLLHKRAALLVLGRSGLLES</sequence>
<dbReference type="EMBL" id="WHUV01000003">
    <property type="protein sequence ID" value="MQA55947.1"/>
    <property type="molecule type" value="Genomic_DNA"/>
</dbReference>
<accession>A0A7X1PQD4</accession>
<reference evidence="1 2" key="1">
    <citation type="submission" date="2019-10" db="EMBL/GenBank/DDBJ databases">
        <title>Pseudomonas dajingensis sp. nov., isolated from the profound head ulcers of farmed Murray cod (Maccullochella peelii peelii).</title>
        <authorList>
            <person name="Liu Y."/>
        </authorList>
    </citation>
    <scope>NUCLEOTIDE SEQUENCE [LARGE SCALE GENOMIC DNA]</scope>
    <source>
        <strain evidence="1 2">MC042</strain>
    </source>
</reference>
<evidence type="ECO:0000313" key="2">
    <source>
        <dbReference type="Proteomes" id="UP000486534"/>
    </source>
</evidence>
<comment type="caution">
    <text evidence="1">The sequence shown here is derived from an EMBL/GenBank/DDBJ whole genome shotgun (WGS) entry which is preliminary data.</text>
</comment>
<name>A0A7X1PQD4_9PSED</name>
<dbReference type="AlphaFoldDB" id="A0A7X1PQD4"/>
<organism evidence="1 2">
    <name type="scientific">Pseudomonas piscis</name>
    <dbReference type="NCBI Taxonomy" id="2614538"/>
    <lineage>
        <taxon>Bacteria</taxon>
        <taxon>Pseudomonadati</taxon>
        <taxon>Pseudomonadota</taxon>
        <taxon>Gammaproteobacteria</taxon>
        <taxon>Pseudomonadales</taxon>
        <taxon>Pseudomonadaceae</taxon>
        <taxon>Pseudomonas</taxon>
    </lineage>
</organism>
<gene>
    <name evidence="1" type="ORF">GDH07_21750</name>
</gene>
<dbReference type="RefSeq" id="WP_031320234.1">
    <property type="nucleotide sequence ID" value="NZ_AVOY01000047.1"/>
</dbReference>
<dbReference type="Proteomes" id="UP000486534">
    <property type="component" value="Unassembled WGS sequence"/>
</dbReference>
<evidence type="ECO:0000313" key="1">
    <source>
        <dbReference type="EMBL" id="MQA55947.1"/>
    </source>
</evidence>